<keyword evidence="1" id="KW-0145">Chemotaxis</keyword>
<evidence type="ECO:0000256" key="3">
    <source>
        <dbReference type="PROSITE-ProRule" id="PRU00284"/>
    </source>
</evidence>
<comment type="caution">
    <text evidence="7">The sequence shown here is derived from an EMBL/GenBank/DDBJ whole genome shotgun (WGS) entry which is preliminary data.</text>
</comment>
<dbReference type="CDD" id="cd06225">
    <property type="entry name" value="HAMP"/>
    <property type="match status" value="1"/>
</dbReference>
<evidence type="ECO:0000256" key="4">
    <source>
        <dbReference type="SAM" id="MobiDB-lite"/>
    </source>
</evidence>
<protein>
    <submittedName>
        <fullName evidence="7">Methyl-accepting chemotaxis protein</fullName>
    </submittedName>
</protein>
<accession>A0ABU9BPU7</accession>
<evidence type="ECO:0000256" key="2">
    <source>
        <dbReference type="ARBA" id="ARBA00029447"/>
    </source>
</evidence>
<dbReference type="SUPFAM" id="SSF58104">
    <property type="entry name" value="Methyl-accepting chemotaxis protein (MCP) signaling domain"/>
    <property type="match status" value="1"/>
</dbReference>
<reference evidence="7 8" key="1">
    <citation type="submission" date="2024-04" db="EMBL/GenBank/DDBJ databases">
        <title>Novel species of the genus Ideonella isolated from streams.</title>
        <authorList>
            <person name="Lu H."/>
        </authorList>
    </citation>
    <scope>NUCLEOTIDE SEQUENCE [LARGE SCALE GENOMIC DNA]</scope>
    <source>
        <strain evidence="7 8">DXS29W</strain>
    </source>
</reference>
<evidence type="ECO:0000259" key="6">
    <source>
        <dbReference type="PROSITE" id="PS50885"/>
    </source>
</evidence>
<evidence type="ECO:0000256" key="1">
    <source>
        <dbReference type="ARBA" id="ARBA00022500"/>
    </source>
</evidence>
<dbReference type="EMBL" id="JBBUTG010000007">
    <property type="protein sequence ID" value="MEK8031987.1"/>
    <property type="molecule type" value="Genomic_DNA"/>
</dbReference>
<dbReference type="InterPro" id="IPR051310">
    <property type="entry name" value="MCP_chemotaxis"/>
</dbReference>
<comment type="similarity">
    <text evidence="2">Belongs to the methyl-accepting chemotaxis (MCP) protein family.</text>
</comment>
<dbReference type="PANTHER" id="PTHR43531:SF11">
    <property type="entry name" value="METHYL-ACCEPTING CHEMOTAXIS PROTEIN 3"/>
    <property type="match status" value="1"/>
</dbReference>
<dbReference type="RefSeq" id="WP_341426391.1">
    <property type="nucleotide sequence ID" value="NZ_JBBUTG010000007.1"/>
</dbReference>
<dbReference type="PANTHER" id="PTHR43531">
    <property type="entry name" value="PROTEIN ICFG"/>
    <property type="match status" value="1"/>
</dbReference>
<evidence type="ECO:0000259" key="5">
    <source>
        <dbReference type="PROSITE" id="PS50111"/>
    </source>
</evidence>
<sequence length="881" mass="92589">MNNMLRRMKLWQKFAALGLMGAVLCALPLFHLIKYKLDEISVARGEAAGMAPVRLTHRLITLIDRHEQFSIMAGLGDEKAEAERRRAAADVEGAFDAIDKTLAPLNYEGAGDNLGKSRAAWKRVQSEAEGGKASLSDIGRLHGDAVDPLLAMLDDVADGSGLALDPIADSYNLMTALMDHLPRAANETVGLRSIGAQILRSKQPGAADRVLLESATERAEYFFERGQGQITHAMHMNPDLERLLAPALSKAQAETARLAAAAKDVAAKGREALTETAFHAVGTAAAEAQDQLLAASDDALEAILTDRVQAITHSRNLILGQIGVVSLLALAFGVAIVRSVTRPIGRAVEVAQAVAGGDLSMSVEDRGSDEAGQLLRQFALMQGAIRQRNQHDADTIKESSRIRQALDVAAVPTRIADAEGTIVYINQALQTILLRDEAAFREELGRFDARQVVGQSIGIFYRDPQAAVAKLRSLRDSTTSQLKLGGRTYDVRTTPVLDSEGQQLGTVGQWVDMTDQLAAEAAIAAVATSASNGDFTSSVDTESLTGFYREIGGQFNDLVRNFSRTITQVRAAAEQLSSASSQVSSTSQALSQSASEQAASLEETTASLQEMAASVKQNSDNATVTDGMASKAAKEAIEGGEAVGQTVDAMKSIAKKISIIDDIAYQTNLLALNAAIEAARAGEHGKGFAVVAAEVRKLAERSQVAAQEIGQLAGESVSLAERAGALLGEIVPSINQTSHLVQEIAAASAEQSNGIGQVTSAMGHLNTSTQQNASASEQLSATAEELSAQATQLQELMSYFRLSEYADEARPVAMAGGAERRPAAGAARRSGAGGGGAGGGGGGGDAVQRARQAAAKREAQSRRGTGQDAVDAVDEQAFAPF</sequence>
<feature type="compositionally biased region" description="Gly residues" evidence="4">
    <location>
        <begin position="831"/>
        <end position="845"/>
    </location>
</feature>
<feature type="compositionally biased region" description="Low complexity" evidence="4">
    <location>
        <begin position="816"/>
        <end position="830"/>
    </location>
</feature>
<keyword evidence="8" id="KW-1185">Reference proteome</keyword>
<dbReference type="InterPro" id="IPR004089">
    <property type="entry name" value="MCPsignal_dom"/>
</dbReference>
<gene>
    <name evidence="7" type="ORF">AACH06_14260</name>
</gene>
<dbReference type="SUPFAM" id="SSF55785">
    <property type="entry name" value="PYP-like sensor domain (PAS domain)"/>
    <property type="match status" value="1"/>
</dbReference>
<dbReference type="Pfam" id="PF08448">
    <property type="entry name" value="PAS_4"/>
    <property type="match status" value="1"/>
</dbReference>
<dbReference type="InterPro" id="IPR013656">
    <property type="entry name" value="PAS_4"/>
</dbReference>
<dbReference type="PROSITE" id="PS50885">
    <property type="entry name" value="HAMP"/>
    <property type="match status" value="1"/>
</dbReference>
<proteinExistence type="inferred from homology"/>
<dbReference type="PRINTS" id="PR00260">
    <property type="entry name" value="CHEMTRNSDUCR"/>
</dbReference>
<dbReference type="SUPFAM" id="SSF158472">
    <property type="entry name" value="HAMP domain-like"/>
    <property type="match status" value="1"/>
</dbReference>
<feature type="region of interest" description="Disordered" evidence="4">
    <location>
        <begin position="816"/>
        <end position="881"/>
    </location>
</feature>
<feature type="domain" description="HAMP" evidence="6">
    <location>
        <begin position="338"/>
        <end position="390"/>
    </location>
</feature>
<evidence type="ECO:0000313" key="8">
    <source>
        <dbReference type="Proteomes" id="UP001371218"/>
    </source>
</evidence>
<dbReference type="PROSITE" id="PS50111">
    <property type="entry name" value="CHEMOTAXIS_TRANSDUC_2"/>
    <property type="match status" value="1"/>
</dbReference>
<dbReference type="Gene3D" id="1.10.287.950">
    <property type="entry name" value="Methyl-accepting chemotaxis protein"/>
    <property type="match status" value="1"/>
</dbReference>
<keyword evidence="3" id="KW-0807">Transducer</keyword>
<evidence type="ECO:0000313" key="7">
    <source>
        <dbReference type="EMBL" id="MEK8031987.1"/>
    </source>
</evidence>
<dbReference type="SMART" id="SM00283">
    <property type="entry name" value="MA"/>
    <property type="match status" value="1"/>
</dbReference>
<dbReference type="InterPro" id="IPR004090">
    <property type="entry name" value="Chemotax_Me-accpt_rcpt"/>
</dbReference>
<dbReference type="Gene3D" id="6.10.340.10">
    <property type="match status" value="1"/>
</dbReference>
<dbReference type="Proteomes" id="UP001371218">
    <property type="component" value="Unassembled WGS sequence"/>
</dbReference>
<name>A0ABU9BPU7_9BURK</name>
<dbReference type="InterPro" id="IPR035965">
    <property type="entry name" value="PAS-like_dom_sf"/>
</dbReference>
<dbReference type="InterPro" id="IPR003660">
    <property type="entry name" value="HAMP_dom"/>
</dbReference>
<organism evidence="7 8">
    <name type="scientific">Ideonella lacteola</name>
    <dbReference type="NCBI Taxonomy" id="2984193"/>
    <lineage>
        <taxon>Bacteria</taxon>
        <taxon>Pseudomonadati</taxon>
        <taxon>Pseudomonadota</taxon>
        <taxon>Betaproteobacteria</taxon>
        <taxon>Burkholderiales</taxon>
        <taxon>Sphaerotilaceae</taxon>
        <taxon>Ideonella</taxon>
    </lineage>
</organism>
<dbReference type="Pfam" id="PF00672">
    <property type="entry name" value="HAMP"/>
    <property type="match status" value="1"/>
</dbReference>
<dbReference type="Gene3D" id="3.30.450.20">
    <property type="entry name" value="PAS domain"/>
    <property type="match status" value="1"/>
</dbReference>
<dbReference type="CDD" id="cd11386">
    <property type="entry name" value="MCP_signal"/>
    <property type="match status" value="1"/>
</dbReference>
<dbReference type="Pfam" id="PF00015">
    <property type="entry name" value="MCPsignal"/>
    <property type="match status" value="1"/>
</dbReference>
<feature type="domain" description="Methyl-accepting transducer" evidence="5">
    <location>
        <begin position="572"/>
        <end position="787"/>
    </location>
</feature>
<dbReference type="SMART" id="SM00304">
    <property type="entry name" value="HAMP"/>
    <property type="match status" value="2"/>
</dbReference>